<protein>
    <submittedName>
        <fullName evidence="2">Uncharacterized protein</fullName>
    </submittedName>
</protein>
<gene>
    <name evidence="2" type="ORF">A1355_15295</name>
</gene>
<evidence type="ECO:0000313" key="3">
    <source>
        <dbReference type="Proteomes" id="UP000077628"/>
    </source>
</evidence>
<feature type="region of interest" description="Disordered" evidence="1">
    <location>
        <begin position="26"/>
        <end position="95"/>
    </location>
</feature>
<sequence>MAELLFIATTIFVAYVVFVVMGDKKPKPSAAKPEAAITPAPEPKASQAEAISPPPVPTEKPATPRPSTRKTAAKPAAPAQAAAPTATADSVKNPKTGEVAKISGNYAFAKRWIKDALVEEGLLDKVYKNNELDEAATTKIQAALQQLAAMDKYR</sequence>
<dbReference type="EMBL" id="LUUK01000226">
    <property type="protein sequence ID" value="OAI11857.1"/>
    <property type="molecule type" value="Genomic_DNA"/>
</dbReference>
<proteinExistence type="predicted"/>
<comment type="caution">
    <text evidence="2">The sequence shown here is derived from an EMBL/GenBank/DDBJ whole genome shotgun (WGS) entry which is preliminary data.</text>
</comment>
<evidence type="ECO:0000313" key="2">
    <source>
        <dbReference type="EMBL" id="OAI11857.1"/>
    </source>
</evidence>
<feature type="compositionally biased region" description="Low complexity" evidence="1">
    <location>
        <begin position="73"/>
        <end position="88"/>
    </location>
</feature>
<keyword evidence="3" id="KW-1185">Reference proteome</keyword>
<dbReference type="RefSeq" id="WP_064031612.1">
    <property type="nucleotide sequence ID" value="NZ_LUUK01000226.1"/>
</dbReference>
<dbReference type="Proteomes" id="UP000077628">
    <property type="component" value="Unassembled WGS sequence"/>
</dbReference>
<dbReference type="OrthoDB" id="5574363at2"/>
<organism evidence="2 3">
    <name type="scientific">Methylomonas koyamae</name>
    <dbReference type="NCBI Taxonomy" id="702114"/>
    <lineage>
        <taxon>Bacteria</taxon>
        <taxon>Pseudomonadati</taxon>
        <taxon>Pseudomonadota</taxon>
        <taxon>Gammaproteobacteria</taxon>
        <taxon>Methylococcales</taxon>
        <taxon>Methylococcaceae</taxon>
        <taxon>Methylomonas</taxon>
    </lineage>
</organism>
<accession>A0A177N1K6</accession>
<reference evidence="3" key="1">
    <citation type="submission" date="2016-03" db="EMBL/GenBank/DDBJ databases">
        <authorList>
            <person name="Heylen K."/>
            <person name="De Vos P."/>
            <person name="Vekeman B."/>
        </authorList>
    </citation>
    <scope>NUCLEOTIDE SEQUENCE [LARGE SCALE GENOMIC DNA]</scope>
    <source>
        <strain evidence="3">R-45383</strain>
    </source>
</reference>
<evidence type="ECO:0000256" key="1">
    <source>
        <dbReference type="SAM" id="MobiDB-lite"/>
    </source>
</evidence>
<name>A0A177N1K6_9GAMM</name>
<dbReference type="AlphaFoldDB" id="A0A177N1K6"/>